<dbReference type="InterPro" id="IPR015505">
    <property type="entry name" value="Coronin"/>
</dbReference>
<dbReference type="InterPro" id="IPR015048">
    <property type="entry name" value="DUF1899"/>
</dbReference>
<keyword evidence="2" id="KW-0597">Phosphoprotein</keyword>
<dbReference type="STRING" id="402676.B6JWA4"/>
<dbReference type="GO" id="GO:0110085">
    <property type="term" value="C:mitotic actomyosin contractile ring"/>
    <property type="evidence" value="ECO:0007669"/>
    <property type="project" value="EnsemblFungi"/>
</dbReference>
<dbReference type="GO" id="GO:0051666">
    <property type="term" value="P:actin cortical patch localization"/>
    <property type="evidence" value="ECO:0007669"/>
    <property type="project" value="EnsemblFungi"/>
</dbReference>
<dbReference type="OMA" id="NFQDDIY"/>
<dbReference type="VEuPathDB" id="FungiDB:SJAG_00677"/>
<keyword evidence="14" id="KW-1185">Reference proteome</keyword>
<dbReference type="PANTHER" id="PTHR10856">
    <property type="entry name" value="CORONIN"/>
    <property type="match status" value="1"/>
</dbReference>
<dbReference type="SUPFAM" id="SSF50978">
    <property type="entry name" value="WD40 repeat-like"/>
    <property type="match status" value="1"/>
</dbReference>
<dbReference type="Pfam" id="PF00400">
    <property type="entry name" value="WD40"/>
    <property type="match status" value="3"/>
</dbReference>
<evidence type="ECO:0000256" key="1">
    <source>
        <dbReference type="ARBA" id="ARBA00009482"/>
    </source>
</evidence>
<proteinExistence type="inferred from homology"/>
<dbReference type="GO" id="GO:0030139">
    <property type="term" value="C:endocytic vesicle"/>
    <property type="evidence" value="ECO:0007669"/>
    <property type="project" value="EnsemblFungi"/>
</dbReference>
<feature type="repeat" description="WD" evidence="8">
    <location>
        <begin position="181"/>
        <end position="213"/>
    </location>
</feature>
<evidence type="ECO:0000313" key="12">
    <source>
        <dbReference type="EMBL" id="EEB05655.1"/>
    </source>
</evidence>
<organism evidence="12 14">
    <name type="scientific">Schizosaccharomyces japonicus (strain yFS275 / FY16936)</name>
    <name type="common">Fission yeast</name>
    <dbReference type="NCBI Taxonomy" id="402676"/>
    <lineage>
        <taxon>Eukaryota</taxon>
        <taxon>Fungi</taxon>
        <taxon>Dikarya</taxon>
        <taxon>Ascomycota</taxon>
        <taxon>Taphrinomycotina</taxon>
        <taxon>Schizosaccharomycetes</taxon>
        <taxon>Schizosaccharomycetales</taxon>
        <taxon>Schizosaccharomycetaceae</taxon>
        <taxon>Schizosaccharomyces</taxon>
    </lineage>
</organism>
<feature type="repeat" description="WD" evidence="8">
    <location>
        <begin position="130"/>
        <end position="172"/>
    </location>
</feature>
<dbReference type="GO" id="GO:0071933">
    <property type="term" value="F:Arp2/3 complex binding"/>
    <property type="evidence" value="ECO:0007669"/>
    <property type="project" value="EnsemblFungi"/>
</dbReference>
<dbReference type="SMART" id="SM00320">
    <property type="entry name" value="WD40"/>
    <property type="match status" value="4"/>
</dbReference>
<dbReference type="JaponicusDB" id="SJAG_00677">
    <property type="gene designation" value="crn1"/>
</dbReference>
<dbReference type="InterPro" id="IPR001680">
    <property type="entry name" value="WD40_rpt"/>
</dbReference>
<dbReference type="SMART" id="SM01166">
    <property type="entry name" value="DUF1899"/>
    <property type="match status" value="1"/>
</dbReference>
<dbReference type="PROSITE" id="PS50294">
    <property type="entry name" value="WD_REPEATS_REGION"/>
    <property type="match status" value="2"/>
</dbReference>
<dbReference type="GeneID" id="7050714"/>
<dbReference type="AlphaFoldDB" id="B6JWA4"/>
<dbReference type="GO" id="GO:0034316">
    <property type="term" value="P:negative regulation of Arp2/3 complex-mediated actin nucleation"/>
    <property type="evidence" value="ECO:0007669"/>
    <property type="project" value="EnsemblFungi"/>
</dbReference>
<keyword evidence="6" id="KW-0009">Actin-binding</keyword>
<dbReference type="OrthoDB" id="1850764at2759"/>
<evidence type="ECO:0000256" key="2">
    <source>
        <dbReference type="ARBA" id="ARBA00022553"/>
    </source>
</evidence>
<dbReference type="Pfam" id="PF08953">
    <property type="entry name" value="DUF1899"/>
    <property type="match status" value="1"/>
</dbReference>
<dbReference type="Pfam" id="PF16300">
    <property type="entry name" value="WD40_4"/>
    <property type="match status" value="1"/>
</dbReference>
<evidence type="ECO:0000256" key="9">
    <source>
        <dbReference type="RuleBase" id="RU280818"/>
    </source>
</evidence>
<dbReference type="PROSITE" id="PS50082">
    <property type="entry name" value="WD_REPEATS_2"/>
    <property type="match status" value="3"/>
</dbReference>
<dbReference type="GO" id="GO:0030674">
    <property type="term" value="F:protein-macromolecule adaptor activity"/>
    <property type="evidence" value="ECO:0007669"/>
    <property type="project" value="EnsemblFungi"/>
</dbReference>
<dbReference type="GO" id="GO:0007015">
    <property type="term" value="P:actin filament organization"/>
    <property type="evidence" value="ECO:0000318"/>
    <property type="project" value="GO_Central"/>
</dbReference>
<dbReference type="Proteomes" id="UP000001744">
    <property type="component" value="Unassembled WGS sequence"/>
</dbReference>
<dbReference type="GO" id="GO:0051015">
    <property type="term" value="F:actin filament binding"/>
    <property type="evidence" value="ECO:0000318"/>
    <property type="project" value="GO_Central"/>
</dbReference>
<dbReference type="PRINTS" id="PR00320">
    <property type="entry name" value="GPROTEINBRPT"/>
</dbReference>
<comment type="similarity">
    <text evidence="1 9">Belongs to the WD repeat coronin family.</text>
</comment>
<accession>B6JWA4</accession>
<evidence type="ECO:0000256" key="10">
    <source>
        <dbReference type="SAM" id="MobiDB-lite"/>
    </source>
</evidence>
<dbReference type="GO" id="GO:0071846">
    <property type="term" value="P:actin filament debranching"/>
    <property type="evidence" value="ECO:0007669"/>
    <property type="project" value="EnsemblFungi"/>
</dbReference>
<dbReference type="InterPro" id="IPR036322">
    <property type="entry name" value="WD40_repeat_dom_sf"/>
</dbReference>
<keyword evidence="5" id="KW-0175">Coiled coil</keyword>
<feature type="repeat" description="WD" evidence="8">
    <location>
        <begin position="77"/>
        <end position="119"/>
    </location>
</feature>
<feature type="compositionally biased region" description="Basic and acidic residues" evidence="10">
    <location>
        <begin position="419"/>
        <end position="428"/>
    </location>
</feature>
<evidence type="ECO:0000313" key="14">
    <source>
        <dbReference type="Proteomes" id="UP000001744"/>
    </source>
</evidence>
<evidence type="ECO:0000256" key="6">
    <source>
        <dbReference type="ARBA" id="ARBA00023203"/>
    </source>
</evidence>
<dbReference type="FunFam" id="2.130.10.10:FF:000197">
    <property type="entry name" value="Coronin"/>
    <property type="match status" value="1"/>
</dbReference>
<evidence type="ECO:0000259" key="11">
    <source>
        <dbReference type="SMART" id="SM01166"/>
    </source>
</evidence>
<name>B6JWA4_SCHJY</name>
<dbReference type="InterPro" id="IPR015943">
    <property type="entry name" value="WD40/YVTN_repeat-like_dom_sf"/>
</dbReference>
<evidence type="ECO:0000256" key="4">
    <source>
        <dbReference type="ARBA" id="ARBA00022737"/>
    </source>
</evidence>
<dbReference type="EMBL" id="KE651166">
    <property type="protein sequence ID" value="EEB05655.1"/>
    <property type="molecule type" value="Genomic_DNA"/>
</dbReference>
<protein>
    <recommendedName>
        <fullName evidence="9">Coronin</fullName>
    </recommendedName>
</protein>
<evidence type="ECO:0000256" key="5">
    <source>
        <dbReference type="ARBA" id="ARBA00023054"/>
    </source>
</evidence>
<reference evidence="12 14" key="1">
    <citation type="journal article" date="2011" name="Science">
        <title>Comparative functional genomics of the fission yeasts.</title>
        <authorList>
            <person name="Rhind N."/>
            <person name="Chen Z."/>
            <person name="Yassour M."/>
            <person name="Thompson D.A."/>
            <person name="Haas B.J."/>
            <person name="Habib N."/>
            <person name="Wapinski I."/>
            <person name="Roy S."/>
            <person name="Lin M.F."/>
            <person name="Heiman D.I."/>
            <person name="Young S.K."/>
            <person name="Furuya K."/>
            <person name="Guo Y."/>
            <person name="Pidoux A."/>
            <person name="Chen H.M."/>
            <person name="Robbertse B."/>
            <person name="Goldberg J.M."/>
            <person name="Aoki K."/>
            <person name="Bayne E.H."/>
            <person name="Berlin A.M."/>
            <person name="Desjardins C.A."/>
            <person name="Dobbs E."/>
            <person name="Dukaj L."/>
            <person name="Fan L."/>
            <person name="FitzGerald M.G."/>
            <person name="French C."/>
            <person name="Gujja S."/>
            <person name="Hansen K."/>
            <person name="Keifenheim D."/>
            <person name="Levin J.Z."/>
            <person name="Mosher R.A."/>
            <person name="Mueller C.A."/>
            <person name="Pfiffner J."/>
            <person name="Priest M."/>
            <person name="Russ C."/>
            <person name="Smialowska A."/>
            <person name="Swoboda P."/>
            <person name="Sykes S.M."/>
            <person name="Vaughn M."/>
            <person name="Vengrova S."/>
            <person name="Yoder R."/>
            <person name="Zeng Q."/>
            <person name="Allshire R."/>
            <person name="Baulcombe D."/>
            <person name="Birren B.W."/>
            <person name="Brown W."/>
            <person name="Ekwall K."/>
            <person name="Kellis M."/>
            <person name="Leatherwood J."/>
            <person name="Levin H."/>
            <person name="Margalit H."/>
            <person name="Martienssen R."/>
            <person name="Nieduszynski C.A."/>
            <person name="Spatafora J.W."/>
            <person name="Friedman N."/>
            <person name="Dalgaard J.Z."/>
            <person name="Baumann P."/>
            <person name="Niki H."/>
            <person name="Regev A."/>
            <person name="Nusbaum C."/>
        </authorList>
    </citation>
    <scope>NUCLEOTIDE SEQUENCE [LARGE SCALE GENOMIC DNA]</scope>
    <source>
        <strain evidence="14">yFS275 / FY16936</strain>
    </source>
</reference>
<dbReference type="InterPro" id="IPR020472">
    <property type="entry name" value="WD40_PAC1"/>
</dbReference>
<keyword evidence="4 9" id="KW-0677">Repeat</keyword>
<feature type="domain" description="DUF1899" evidence="11">
    <location>
        <begin position="4"/>
        <end position="68"/>
    </location>
</feature>
<dbReference type="GO" id="GO:2000601">
    <property type="term" value="P:positive regulation of Arp2/3 complex-mediated actin nucleation"/>
    <property type="evidence" value="ECO:0007669"/>
    <property type="project" value="EnsemblFungi"/>
</dbReference>
<keyword evidence="3 8" id="KW-0853">WD repeat</keyword>
<sequence length="602" mass="66727">MSGRFVRASKYRHIFGQPCKKELCYDNLRVSKNAWDSNLMSVNPFYLSVNWDAGAGGAFAVIPLEERGKLRDQVALFRGHTSAVLDTAWNPFHDQLLASGGDDSKIMLWRVPDDYSLIEPREDVYPIACLSGHHRKVGHLQYHPTAANVLASASADNTVKLWDYEAGKDVVSLRVKDICQSISFNADGSRLVTTSRDKKITIWDPRQPEPVSVSNGHQGAKNSRAVWLGSLNRIATTGFSKMSDRQLALWDPADMSQPLGGFTFLDTDSGIVMPFWDDGNHVIYLAGKGDGNIRYFELDNDTFYFLSEYKSSDPQRGIAFMPKRGVNVAENEVTRIYKSVHDSLVEPISFIVPRRSEGFQSDIYPPAPSGQPAISAKDWFEGKNAEPAVFDLSILYDTNGLTALNAASTVSIPKSAVPRPKEASKAAEAKPAINDVDLPKQAEQVQNVPEPVKTTTPETQEEVYQRPTNPDKVKIPSVFSGDREFTRRSSETTSPKLKEQELAQDKTEPKPIVKPASVERKVSISVRPSAEESSSPASAPTKTSTTSSAVKEKISGSIHDISSRIQALEKRYEEETAVRDWKIAKLEETIQRLTAQIAELEH</sequence>
<dbReference type="RefSeq" id="XP_002171948.1">
    <property type="nucleotide sequence ID" value="XM_002171912.1"/>
</dbReference>
<dbReference type="eggNOG" id="KOG0303">
    <property type="taxonomic scope" value="Eukaryota"/>
</dbReference>
<feature type="compositionally biased region" description="Basic and acidic residues" evidence="10">
    <location>
        <begin position="481"/>
        <end position="522"/>
    </location>
</feature>
<feature type="compositionally biased region" description="Low complexity" evidence="10">
    <location>
        <begin position="531"/>
        <end position="549"/>
    </location>
</feature>
<dbReference type="GO" id="GO:0030479">
    <property type="term" value="C:actin cortical patch"/>
    <property type="evidence" value="ECO:0007669"/>
    <property type="project" value="EnsemblFungi"/>
</dbReference>
<dbReference type="HOGENOM" id="CLU_026859_3_1_1"/>
<comment type="subunit">
    <text evidence="7">Binds to F-actin.</text>
</comment>
<gene>
    <name evidence="13" type="primary">crn1</name>
    <name evidence="12" type="ORF">SJAG_00677</name>
</gene>
<feature type="region of interest" description="Disordered" evidence="10">
    <location>
        <begin position="415"/>
        <end position="559"/>
    </location>
</feature>
<dbReference type="PANTHER" id="PTHR10856:SF0">
    <property type="entry name" value="CORONIN"/>
    <property type="match status" value="1"/>
</dbReference>
<dbReference type="GO" id="GO:0007017">
    <property type="term" value="P:microtubule-based process"/>
    <property type="evidence" value="ECO:0007669"/>
    <property type="project" value="EnsemblFungi"/>
</dbReference>
<dbReference type="SMART" id="SM01167">
    <property type="entry name" value="DUF1900"/>
    <property type="match status" value="1"/>
</dbReference>
<evidence type="ECO:0000256" key="3">
    <source>
        <dbReference type="ARBA" id="ARBA00022574"/>
    </source>
</evidence>
<feature type="compositionally biased region" description="Low complexity" evidence="10">
    <location>
        <begin position="448"/>
        <end position="458"/>
    </location>
</feature>
<dbReference type="Gene3D" id="2.130.10.10">
    <property type="entry name" value="YVTN repeat-like/Quinoprotein amine dehydrogenase"/>
    <property type="match status" value="1"/>
</dbReference>
<dbReference type="GO" id="GO:0008017">
    <property type="term" value="F:microtubule binding"/>
    <property type="evidence" value="ECO:0007669"/>
    <property type="project" value="EnsemblFungi"/>
</dbReference>
<dbReference type="GO" id="GO:1990819">
    <property type="term" value="C:mating projection actin fusion focus"/>
    <property type="evidence" value="ECO:0007669"/>
    <property type="project" value="EnsemblFungi"/>
</dbReference>
<evidence type="ECO:0000313" key="13">
    <source>
        <dbReference type="JaponicusDB" id="SJAG_00677"/>
    </source>
</evidence>
<evidence type="ECO:0000256" key="8">
    <source>
        <dbReference type="PROSITE-ProRule" id="PRU00221"/>
    </source>
</evidence>
<evidence type="ECO:0000256" key="7">
    <source>
        <dbReference type="ARBA" id="ARBA00062568"/>
    </source>
</evidence>